<protein>
    <submittedName>
        <fullName evidence="2">Uncharacterized protein</fullName>
    </submittedName>
</protein>
<organism evidence="2 3">
    <name type="scientific">Novipirellula aureliae</name>
    <dbReference type="NCBI Taxonomy" id="2527966"/>
    <lineage>
        <taxon>Bacteria</taxon>
        <taxon>Pseudomonadati</taxon>
        <taxon>Planctomycetota</taxon>
        <taxon>Planctomycetia</taxon>
        <taxon>Pirellulales</taxon>
        <taxon>Pirellulaceae</taxon>
        <taxon>Novipirellula</taxon>
    </lineage>
</organism>
<keyword evidence="3" id="KW-1185">Reference proteome</keyword>
<accession>A0A5C6E8I8</accession>
<dbReference type="RefSeq" id="WP_146599042.1">
    <property type="nucleotide sequence ID" value="NZ_SJPY01000002.1"/>
</dbReference>
<evidence type="ECO:0000313" key="3">
    <source>
        <dbReference type="Proteomes" id="UP000315471"/>
    </source>
</evidence>
<feature type="region of interest" description="Disordered" evidence="1">
    <location>
        <begin position="136"/>
        <end position="156"/>
    </location>
</feature>
<evidence type="ECO:0000256" key="1">
    <source>
        <dbReference type="SAM" id="MobiDB-lite"/>
    </source>
</evidence>
<proteinExistence type="predicted"/>
<dbReference type="Proteomes" id="UP000315471">
    <property type="component" value="Unassembled WGS sequence"/>
</dbReference>
<dbReference type="OrthoDB" id="267889at2"/>
<dbReference type="AlphaFoldDB" id="A0A5C6E8I8"/>
<sequence>MSSADPNAILEVAERNELEAILMEFDATWEPKSLPSLWQRLASYPNPTFRHLALRELIKVDFQRSWSAGNGRLLNEYLTSFPELGNNESVAPDLILAEYEARKSVDPTLDLASYESRFPVQFAAVKDRVGKLLDSAVDDSSNPKRTEQEVGQASIDTSRVDQLRDTPSISFYFTLSSCCQSRLSSSQYLGGGCAEQRKISR</sequence>
<evidence type="ECO:0000313" key="2">
    <source>
        <dbReference type="EMBL" id="TWU44001.1"/>
    </source>
</evidence>
<comment type="caution">
    <text evidence="2">The sequence shown here is derived from an EMBL/GenBank/DDBJ whole genome shotgun (WGS) entry which is preliminary data.</text>
</comment>
<reference evidence="2 3" key="1">
    <citation type="submission" date="2019-02" db="EMBL/GenBank/DDBJ databases">
        <title>Deep-cultivation of Planctomycetes and their phenomic and genomic characterization uncovers novel biology.</title>
        <authorList>
            <person name="Wiegand S."/>
            <person name="Jogler M."/>
            <person name="Boedeker C."/>
            <person name="Pinto D."/>
            <person name="Vollmers J."/>
            <person name="Rivas-Marin E."/>
            <person name="Kohn T."/>
            <person name="Peeters S.H."/>
            <person name="Heuer A."/>
            <person name="Rast P."/>
            <person name="Oberbeckmann S."/>
            <person name="Bunk B."/>
            <person name="Jeske O."/>
            <person name="Meyerdierks A."/>
            <person name="Storesund J.E."/>
            <person name="Kallscheuer N."/>
            <person name="Luecker S."/>
            <person name="Lage O.M."/>
            <person name="Pohl T."/>
            <person name="Merkel B.J."/>
            <person name="Hornburger P."/>
            <person name="Mueller R.-W."/>
            <person name="Bruemmer F."/>
            <person name="Labrenz M."/>
            <person name="Spormann A.M."/>
            <person name="Op Den Camp H."/>
            <person name="Overmann J."/>
            <person name="Amann R."/>
            <person name="Jetten M.S.M."/>
            <person name="Mascher T."/>
            <person name="Medema M.H."/>
            <person name="Devos D.P."/>
            <person name="Kaster A.-K."/>
            <person name="Ovreas L."/>
            <person name="Rohde M."/>
            <person name="Galperin M.Y."/>
            <person name="Jogler C."/>
        </authorList>
    </citation>
    <scope>NUCLEOTIDE SEQUENCE [LARGE SCALE GENOMIC DNA]</scope>
    <source>
        <strain evidence="2 3">Q31b</strain>
    </source>
</reference>
<name>A0A5C6E8I8_9BACT</name>
<gene>
    <name evidence="2" type="ORF">Q31b_15360</name>
</gene>
<dbReference type="EMBL" id="SJPY01000002">
    <property type="protein sequence ID" value="TWU44001.1"/>
    <property type="molecule type" value="Genomic_DNA"/>
</dbReference>